<dbReference type="FunFam" id="3.40.50.720:FF:000203">
    <property type="entry name" value="D-3-phosphoglycerate dehydrogenase (SerA)"/>
    <property type="match status" value="1"/>
</dbReference>
<sequence>MKIVILDGGVLNPGDVDWGPIKALGDVTVYESTSREQLAERSKGADVLLTNKTPLLKEDLPAIEGVRMVGVLATGYNIIDVDALAQRGIPVCNVVAYGVSDVAQHAMALLLELCRHTSLHTESVKNGDWLKSKQWCYWKLPPVCLEGLTMGLIGFGSIGRRMGELAHAFGMSVLAYCRVPKDPPTYSPFAFATLEHLLCASNVISLHCPLTKETQHIINAKTLANMRKGAILLNTSRGPLVDEAAAAAALKSGQLGGLGTDVLSEEPPSADNPLLTAPNTLITPHIAWATTRARQNIIDLTAENIRRWSAGTPVNVVNGVSNA</sequence>
<dbReference type="InterPro" id="IPR029753">
    <property type="entry name" value="D-isomer_DH_CS"/>
</dbReference>
<dbReference type="CDD" id="cd12162">
    <property type="entry name" value="2-Hacid_dh_4"/>
    <property type="match status" value="1"/>
</dbReference>
<organism evidence="7">
    <name type="scientific">uncultured Desulfovibrio sp</name>
    <dbReference type="NCBI Taxonomy" id="167968"/>
    <lineage>
        <taxon>Bacteria</taxon>
        <taxon>Pseudomonadati</taxon>
        <taxon>Thermodesulfobacteriota</taxon>
        <taxon>Desulfovibrionia</taxon>
        <taxon>Desulfovibrionales</taxon>
        <taxon>Desulfovibrionaceae</taxon>
        <taxon>Desulfovibrio</taxon>
        <taxon>environmental samples</taxon>
    </lineage>
</organism>
<dbReference type="GO" id="GO:0008465">
    <property type="term" value="F:hydroxypyruvate reductase (NADH) activity"/>
    <property type="evidence" value="ECO:0007669"/>
    <property type="project" value="UniProtKB-EC"/>
</dbReference>
<keyword evidence="2 4" id="KW-0560">Oxidoreductase</keyword>
<accession>A0A212L9M2</accession>
<dbReference type="InterPro" id="IPR006140">
    <property type="entry name" value="D-isomer_DH_NAD-bd"/>
</dbReference>
<evidence type="ECO:0000256" key="3">
    <source>
        <dbReference type="ARBA" id="ARBA00023027"/>
    </source>
</evidence>
<dbReference type="InterPro" id="IPR036291">
    <property type="entry name" value="NAD(P)-bd_dom_sf"/>
</dbReference>
<evidence type="ECO:0000256" key="4">
    <source>
        <dbReference type="RuleBase" id="RU003719"/>
    </source>
</evidence>
<evidence type="ECO:0000259" key="5">
    <source>
        <dbReference type="Pfam" id="PF00389"/>
    </source>
</evidence>
<dbReference type="PANTHER" id="PTHR43761">
    <property type="entry name" value="D-ISOMER SPECIFIC 2-HYDROXYACID DEHYDROGENASE FAMILY PROTEIN (AFU_ORTHOLOGUE AFUA_1G13630)"/>
    <property type="match status" value="1"/>
</dbReference>
<dbReference type="RefSeq" id="WP_179981071.1">
    <property type="nucleotide sequence ID" value="NZ_LT608333.1"/>
</dbReference>
<evidence type="ECO:0000313" key="7">
    <source>
        <dbReference type="EMBL" id="SCM74236.1"/>
    </source>
</evidence>
<feature type="domain" description="D-isomer specific 2-hydroxyacid dehydrogenase NAD-binding" evidence="6">
    <location>
        <begin position="107"/>
        <end position="287"/>
    </location>
</feature>
<dbReference type="EC" id="1.1.1.29" evidence="7"/>
<keyword evidence="3" id="KW-0520">NAD</keyword>
<dbReference type="AlphaFoldDB" id="A0A212L9M2"/>
<dbReference type="GO" id="GO:0051287">
    <property type="term" value="F:NAD binding"/>
    <property type="evidence" value="ECO:0007669"/>
    <property type="project" value="InterPro"/>
</dbReference>
<evidence type="ECO:0000256" key="2">
    <source>
        <dbReference type="ARBA" id="ARBA00023002"/>
    </source>
</evidence>
<dbReference type="SUPFAM" id="SSF51735">
    <property type="entry name" value="NAD(P)-binding Rossmann-fold domains"/>
    <property type="match status" value="1"/>
</dbReference>
<evidence type="ECO:0000256" key="1">
    <source>
        <dbReference type="ARBA" id="ARBA00005854"/>
    </source>
</evidence>
<dbReference type="Pfam" id="PF02826">
    <property type="entry name" value="2-Hacid_dh_C"/>
    <property type="match status" value="1"/>
</dbReference>
<dbReference type="InterPro" id="IPR050418">
    <property type="entry name" value="D-iso_2-hydroxyacid_DH_PdxB"/>
</dbReference>
<dbReference type="EMBL" id="FMJC01000002">
    <property type="protein sequence ID" value="SCM74236.1"/>
    <property type="molecule type" value="Genomic_DNA"/>
</dbReference>
<protein>
    <submittedName>
        <fullName evidence="7">Glycerate dehydrogenase</fullName>
        <ecNumber evidence="7">1.1.1.29</ecNumber>
    </submittedName>
</protein>
<name>A0A212L9M2_9BACT</name>
<dbReference type="PANTHER" id="PTHR43761:SF1">
    <property type="entry name" value="D-ISOMER SPECIFIC 2-HYDROXYACID DEHYDROGENASE CATALYTIC DOMAIN-CONTAINING PROTEIN-RELATED"/>
    <property type="match status" value="1"/>
</dbReference>
<gene>
    <name evidence="7" type="primary">hprA</name>
    <name evidence="7" type="ORF">KL86DES1_21815</name>
</gene>
<dbReference type="PROSITE" id="PS00670">
    <property type="entry name" value="D_2_HYDROXYACID_DH_2"/>
    <property type="match status" value="1"/>
</dbReference>
<reference evidence="7" key="1">
    <citation type="submission" date="2016-08" db="EMBL/GenBank/DDBJ databases">
        <authorList>
            <person name="Seilhamer J.J."/>
        </authorList>
    </citation>
    <scope>NUCLEOTIDE SEQUENCE</scope>
    <source>
        <strain evidence="7">86-1</strain>
    </source>
</reference>
<dbReference type="Pfam" id="PF00389">
    <property type="entry name" value="2-Hacid_dh"/>
    <property type="match status" value="1"/>
</dbReference>
<dbReference type="InterPro" id="IPR006139">
    <property type="entry name" value="D-isomer_2_OHA_DH_cat_dom"/>
</dbReference>
<evidence type="ECO:0000259" key="6">
    <source>
        <dbReference type="Pfam" id="PF02826"/>
    </source>
</evidence>
<comment type="similarity">
    <text evidence="1 4">Belongs to the D-isomer specific 2-hydroxyacid dehydrogenase family.</text>
</comment>
<dbReference type="Gene3D" id="3.40.50.720">
    <property type="entry name" value="NAD(P)-binding Rossmann-like Domain"/>
    <property type="match status" value="2"/>
</dbReference>
<dbReference type="SUPFAM" id="SSF52283">
    <property type="entry name" value="Formate/glycerate dehydrogenase catalytic domain-like"/>
    <property type="match status" value="1"/>
</dbReference>
<feature type="domain" description="D-isomer specific 2-hydroxyacid dehydrogenase catalytic" evidence="5">
    <location>
        <begin position="16"/>
        <end position="318"/>
    </location>
</feature>
<proteinExistence type="inferred from homology"/>
<dbReference type="PROSITE" id="PS00671">
    <property type="entry name" value="D_2_HYDROXYACID_DH_3"/>
    <property type="match status" value="1"/>
</dbReference>